<feature type="domain" description="Aspartokinase ACT" evidence="16">
    <location>
        <begin position="330"/>
        <end position="387"/>
    </location>
</feature>
<dbReference type="SUPFAM" id="SSF55021">
    <property type="entry name" value="ACT-like"/>
    <property type="match status" value="2"/>
</dbReference>
<evidence type="ECO:0000256" key="13">
    <source>
        <dbReference type="RuleBase" id="RU003448"/>
    </source>
</evidence>
<evidence type="ECO:0000256" key="9">
    <source>
        <dbReference type="ARBA" id="ARBA00022840"/>
    </source>
</evidence>
<dbReference type="GO" id="GO:0005829">
    <property type="term" value="C:cytosol"/>
    <property type="evidence" value="ECO:0007669"/>
    <property type="project" value="TreeGrafter"/>
</dbReference>
<accession>A0A9W6LNP5</accession>
<dbReference type="PANTHER" id="PTHR21499">
    <property type="entry name" value="ASPARTATE KINASE"/>
    <property type="match status" value="1"/>
</dbReference>
<evidence type="ECO:0000256" key="14">
    <source>
        <dbReference type="RuleBase" id="RU004249"/>
    </source>
</evidence>
<evidence type="ECO:0000256" key="1">
    <source>
        <dbReference type="ARBA" id="ARBA00004766"/>
    </source>
</evidence>
<organism evidence="17 18">
    <name type="scientific">Propionigenium maris DSM 9537</name>
    <dbReference type="NCBI Taxonomy" id="1123000"/>
    <lineage>
        <taxon>Bacteria</taxon>
        <taxon>Fusobacteriati</taxon>
        <taxon>Fusobacteriota</taxon>
        <taxon>Fusobacteriia</taxon>
        <taxon>Fusobacteriales</taxon>
        <taxon>Fusobacteriaceae</taxon>
        <taxon>Propionigenium</taxon>
    </lineage>
</organism>
<comment type="similarity">
    <text evidence="4 13">Belongs to the aspartokinase family.</text>
</comment>
<feature type="binding site" evidence="12">
    <location>
        <begin position="7"/>
        <end position="10"/>
    </location>
    <ligand>
        <name>ATP</name>
        <dbReference type="ChEBI" id="CHEBI:30616"/>
    </ligand>
</feature>
<evidence type="ECO:0000256" key="2">
    <source>
        <dbReference type="ARBA" id="ARBA00004986"/>
    </source>
</evidence>
<dbReference type="GO" id="GO:0009090">
    <property type="term" value="P:homoserine biosynthetic process"/>
    <property type="evidence" value="ECO:0007669"/>
    <property type="project" value="TreeGrafter"/>
</dbReference>
<dbReference type="CDD" id="cd04923">
    <property type="entry name" value="ACT_AK-LysC-DapG-like_2"/>
    <property type="match status" value="1"/>
</dbReference>
<dbReference type="InterPro" id="IPR054352">
    <property type="entry name" value="ACT_Aspartokinase"/>
</dbReference>
<evidence type="ECO:0000259" key="15">
    <source>
        <dbReference type="Pfam" id="PF00696"/>
    </source>
</evidence>
<dbReference type="InterPro" id="IPR005260">
    <property type="entry name" value="Asp_kin_monofn"/>
</dbReference>
<dbReference type="GO" id="GO:0004072">
    <property type="term" value="F:aspartate kinase activity"/>
    <property type="evidence" value="ECO:0007669"/>
    <property type="project" value="UniProtKB-EC"/>
</dbReference>
<dbReference type="PIRSF" id="PIRSF000726">
    <property type="entry name" value="Asp_kin"/>
    <property type="match status" value="1"/>
</dbReference>
<dbReference type="EC" id="2.7.2.4" evidence="13"/>
<dbReference type="Pfam" id="PF22468">
    <property type="entry name" value="ACT_9"/>
    <property type="match status" value="1"/>
</dbReference>
<dbReference type="SUPFAM" id="SSF53633">
    <property type="entry name" value="Carbamate kinase-like"/>
    <property type="match status" value="1"/>
</dbReference>
<keyword evidence="6 13" id="KW-0808">Transferase</keyword>
<dbReference type="PANTHER" id="PTHR21499:SF3">
    <property type="entry name" value="ASPARTOKINASE"/>
    <property type="match status" value="1"/>
</dbReference>
<dbReference type="Gene3D" id="3.30.2130.10">
    <property type="entry name" value="VC0802-like"/>
    <property type="match status" value="1"/>
</dbReference>
<dbReference type="InterPro" id="IPR036393">
    <property type="entry name" value="AceGlu_kinase-like_sf"/>
</dbReference>
<feature type="binding site" evidence="12">
    <location>
        <begin position="209"/>
        <end position="210"/>
    </location>
    <ligand>
        <name>ATP</name>
        <dbReference type="ChEBI" id="CHEBI:30616"/>
    </ligand>
</feature>
<dbReference type="CDD" id="cd04261">
    <property type="entry name" value="AAK_AKii-LysC-BS"/>
    <property type="match status" value="1"/>
</dbReference>
<dbReference type="FunFam" id="3.40.1160.10:FF:000002">
    <property type="entry name" value="Aspartokinase"/>
    <property type="match status" value="1"/>
</dbReference>
<evidence type="ECO:0000256" key="7">
    <source>
        <dbReference type="ARBA" id="ARBA00022741"/>
    </source>
</evidence>
<keyword evidence="7 12" id="KW-0547">Nucleotide-binding</keyword>
<evidence type="ECO:0000256" key="3">
    <source>
        <dbReference type="ARBA" id="ARBA00005139"/>
    </source>
</evidence>
<keyword evidence="5 14" id="KW-0028">Amino-acid biosynthesis</keyword>
<dbReference type="NCBIfam" id="TIGR00657">
    <property type="entry name" value="asp_kinases"/>
    <property type="match status" value="1"/>
</dbReference>
<keyword evidence="8 13" id="KW-0418">Kinase</keyword>
<name>A0A9W6LNP5_9FUSO</name>
<keyword evidence="10" id="KW-0457">Lysine biosynthesis</keyword>
<dbReference type="GO" id="GO:0009089">
    <property type="term" value="P:lysine biosynthetic process via diaminopimelate"/>
    <property type="evidence" value="ECO:0007669"/>
    <property type="project" value="InterPro"/>
</dbReference>
<sequence>MALLVEKYGGTSVKNVTRVMEVAYNVRDRIKEGHQIVMVVSAPGGMTDELIERAKSINSNPRGRELDVLLSTGEQISIALMAMALENLGVKAISYTASQLGIITVGEHNSARIKEIHTEMVKRKLDEGYVVIVAGFQGVTPGGAVTTLGRGGSDTSAVALGAALGAREVDIYTDVDGVYSADPRIVEGAVKHSDISYEEMIEMAGSGAKVLHSRSVELAAKYGIDIHLRSSFNWREGTRIGEEKHMEKHVIRGIAATENLTKVSIEGRCLSLSDTIGAISRSGANIDVITHNYQRGRTEISCIIKEEYLDSALSAIETGEVSWRKELAKVSVIGLGVKSKGTAATVFDILSREGIEVEGVSCSEINISCIIPEEDVKRAQCALHKELIETE</sequence>
<feature type="domain" description="Aspartate/glutamate/uridylate kinase" evidence="15">
    <location>
        <begin position="3"/>
        <end position="229"/>
    </location>
</feature>
<dbReference type="Pfam" id="PF00696">
    <property type="entry name" value="AA_kinase"/>
    <property type="match status" value="1"/>
</dbReference>
<evidence type="ECO:0000313" key="17">
    <source>
        <dbReference type="EMBL" id="GLI56807.1"/>
    </source>
</evidence>
<dbReference type="InterPro" id="IPR018042">
    <property type="entry name" value="Aspartate_kinase_CS"/>
</dbReference>
<dbReference type="NCBIfam" id="NF005155">
    <property type="entry name" value="PRK06635.1-4"/>
    <property type="match status" value="1"/>
</dbReference>
<feature type="binding site" evidence="12">
    <location>
        <position position="74"/>
    </location>
    <ligand>
        <name>substrate</name>
    </ligand>
</feature>
<protein>
    <recommendedName>
        <fullName evidence="13">Aspartokinase</fullName>
        <ecNumber evidence="13">2.7.2.4</ecNumber>
    </recommendedName>
</protein>
<dbReference type="PROSITE" id="PS00324">
    <property type="entry name" value="ASPARTOKINASE"/>
    <property type="match status" value="1"/>
</dbReference>
<dbReference type="InterPro" id="IPR045865">
    <property type="entry name" value="ACT-like_dom_sf"/>
</dbReference>
<comment type="caution">
    <text evidence="17">The sequence shown here is derived from an EMBL/GenBank/DDBJ whole genome shotgun (WGS) entry which is preliminary data.</text>
</comment>
<evidence type="ECO:0000313" key="18">
    <source>
        <dbReference type="Proteomes" id="UP001144471"/>
    </source>
</evidence>
<comment type="pathway">
    <text evidence="1 14">Amino-acid biosynthesis; L-lysine biosynthesis via DAP pathway; (S)-tetrahydrodipicolinate from L-aspartate: step 1/4.</text>
</comment>
<keyword evidence="18" id="KW-1185">Reference proteome</keyword>
<dbReference type="InterPro" id="IPR001057">
    <property type="entry name" value="Glu/AcGlu_kinase"/>
</dbReference>
<evidence type="ECO:0000259" key="16">
    <source>
        <dbReference type="Pfam" id="PF22468"/>
    </source>
</evidence>
<dbReference type="InterPro" id="IPR001048">
    <property type="entry name" value="Asp/Glu/Uridylate_kinase"/>
</dbReference>
<comment type="catalytic activity">
    <reaction evidence="11 13">
        <text>L-aspartate + ATP = 4-phospho-L-aspartate + ADP</text>
        <dbReference type="Rhea" id="RHEA:23776"/>
        <dbReference type="ChEBI" id="CHEBI:29991"/>
        <dbReference type="ChEBI" id="CHEBI:30616"/>
        <dbReference type="ChEBI" id="CHEBI:57535"/>
        <dbReference type="ChEBI" id="CHEBI:456216"/>
        <dbReference type="EC" id="2.7.2.4"/>
    </reaction>
</comment>
<evidence type="ECO:0000256" key="8">
    <source>
        <dbReference type="ARBA" id="ARBA00022777"/>
    </source>
</evidence>
<evidence type="ECO:0000256" key="6">
    <source>
        <dbReference type="ARBA" id="ARBA00022679"/>
    </source>
</evidence>
<dbReference type="InterPro" id="IPR001341">
    <property type="entry name" value="Asp_kinase"/>
</dbReference>
<dbReference type="PRINTS" id="PR00474">
    <property type="entry name" value="GLU5KINASE"/>
</dbReference>
<reference evidence="17" key="1">
    <citation type="submission" date="2022-12" db="EMBL/GenBank/DDBJ databases">
        <title>Reference genome sequencing for broad-spectrum identification of bacterial and archaeal isolates by mass spectrometry.</title>
        <authorList>
            <person name="Sekiguchi Y."/>
            <person name="Tourlousse D.M."/>
        </authorList>
    </citation>
    <scope>NUCLEOTIDE SEQUENCE</scope>
    <source>
        <strain evidence="17">10succ1</strain>
    </source>
</reference>
<feature type="binding site" evidence="12">
    <location>
        <begin position="173"/>
        <end position="174"/>
    </location>
    <ligand>
        <name>ATP</name>
        <dbReference type="ChEBI" id="CHEBI:30616"/>
    </ligand>
</feature>
<dbReference type="EMBL" id="BSDY01000010">
    <property type="protein sequence ID" value="GLI56807.1"/>
    <property type="molecule type" value="Genomic_DNA"/>
</dbReference>
<evidence type="ECO:0000256" key="12">
    <source>
        <dbReference type="PIRSR" id="PIRSR000726-1"/>
    </source>
</evidence>
<evidence type="ECO:0000256" key="5">
    <source>
        <dbReference type="ARBA" id="ARBA00022605"/>
    </source>
</evidence>
<dbReference type="RefSeq" id="WP_281836177.1">
    <property type="nucleotide sequence ID" value="NZ_BSDY01000010.1"/>
</dbReference>
<dbReference type="GO" id="GO:0005524">
    <property type="term" value="F:ATP binding"/>
    <property type="evidence" value="ECO:0007669"/>
    <property type="project" value="UniProtKB-KW"/>
</dbReference>
<comment type="pathway">
    <text evidence="2 14">Amino-acid biosynthesis; L-methionine biosynthesis via de novo pathway; L-homoserine from L-aspartate: step 1/3.</text>
</comment>
<dbReference type="AlphaFoldDB" id="A0A9W6LNP5"/>
<dbReference type="InterPro" id="IPR041740">
    <property type="entry name" value="AKii-LysC-BS"/>
</dbReference>
<evidence type="ECO:0000256" key="10">
    <source>
        <dbReference type="ARBA" id="ARBA00023154"/>
    </source>
</evidence>
<evidence type="ECO:0000256" key="11">
    <source>
        <dbReference type="ARBA" id="ARBA00047872"/>
    </source>
</evidence>
<feature type="binding site" evidence="12">
    <location>
        <position position="184"/>
    </location>
    <ligand>
        <name>ATP</name>
        <dbReference type="ChEBI" id="CHEBI:30616"/>
    </ligand>
</feature>
<dbReference type="NCBIfam" id="NF005154">
    <property type="entry name" value="PRK06635.1-2"/>
    <property type="match status" value="1"/>
</dbReference>
<proteinExistence type="inferred from homology"/>
<dbReference type="Gene3D" id="3.40.1160.10">
    <property type="entry name" value="Acetylglutamate kinase-like"/>
    <property type="match status" value="1"/>
</dbReference>
<feature type="binding site" evidence="12">
    <location>
        <position position="47"/>
    </location>
    <ligand>
        <name>substrate</name>
    </ligand>
</feature>
<evidence type="ECO:0000256" key="4">
    <source>
        <dbReference type="ARBA" id="ARBA00010122"/>
    </source>
</evidence>
<feature type="binding site" evidence="12">
    <location>
        <position position="179"/>
    </location>
    <ligand>
        <name>ATP</name>
        <dbReference type="ChEBI" id="CHEBI:30616"/>
    </ligand>
</feature>
<dbReference type="Proteomes" id="UP001144471">
    <property type="component" value="Unassembled WGS sequence"/>
</dbReference>
<comment type="pathway">
    <text evidence="3 14">Amino-acid biosynthesis; L-threonine biosynthesis; L-threonine from L-aspartate: step 1/5.</text>
</comment>
<gene>
    <name evidence="17" type="ORF">PM10SUCC1_23210</name>
</gene>
<keyword evidence="9 12" id="KW-0067">ATP-binding</keyword>